<evidence type="ECO:0000313" key="2">
    <source>
        <dbReference type="EMBL" id="NNM71684.1"/>
    </source>
</evidence>
<keyword evidence="1" id="KW-0732">Signal</keyword>
<keyword evidence="3" id="KW-1185">Reference proteome</keyword>
<dbReference type="EMBL" id="JABEPP010000001">
    <property type="protein sequence ID" value="NNM71684.1"/>
    <property type="molecule type" value="Genomic_DNA"/>
</dbReference>
<dbReference type="AlphaFoldDB" id="A0A849I244"/>
<dbReference type="Proteomes" id="UP000564885">
    <property type="component" value="Unassembled WGS sequence"/>
</dbReference>
<evidence type="ECO:0000313" key="3">
    <source>
        <dbReference type="Proteomes" id="UP000564885"/>
    </source>
</evidence>
<proteinExistence type="predicted"/>
<gene>
    <name evidence="2" type="ORF">HJG44_04630</name>
</gene>
<comment type="caution">
    <text evidence="2">The sequence shown here is derived from an EMBL/GenBank/DDBJ whole genome shotgun (WGS) entry which is preliminary data.</text>
</comment>
<protein>
    <submittedName>
        <fullName evidence="2">Uncharacterized protein</fullName>
    </submittedName>
</protein>
<organism evidence="2 3">
    <name type="scientific">Enterovirga aerilata</name>
    <dbReference type="NCBI Taxonomy" id="2730920"/>
    <lineage>
        <taxon>Bacteria</taxon>
        <taxon>Pseudomonadati</taxon>
        <taxon>Pseudomonadota</taxon>
        <taxon>Alphaproteobacteria</taxon>
        <taxon>Hyphomicrobiales</taxon>
        <taxon>Methylobacteriaceae</taxon>
        <taxon>Enterovirga</taxon>
    </lineage>
</organism>
<reference evidence="2 3" key="1">
    <citation type="submission" date="2020-04" db="EMBL/GenBank/DDBJ databases">
        <title>Enterovirga sp. isolate from soil.</title>
        <authorList>
            <person name="Chea S."/>
            <person name="Kim D.-U."/>
        </authorList>
    </citation>
    <scope>NUCLEOTIDE SEQUENCE [LARGE SCALE GENOMIC DNA]</scope>
    <source>
        <strain evidence="2 3">DB1703</strain>
    </source>
</reference>
<feature type="signal peptide" evidence="1">
    <location>
        <begin position="1"/>
        <end position="20"/>
    </location>
</feature>
<feature type="chain" id="PRO_5032499367" evidence="1">
    <location>
        <begin position="21"/>
        <end position="106"/>
    </location>
</feature>
<sequence>MRRTALIAASCLGLTLAGTAASVAEPLRLNVRPRSWLDAGNVVQPGSSVNPASARGQMVSYYLSPPWHNMRDRFGEGTLPDPFGGPFVGARNELGPVDFGAPFADY</sequence>
<accession>A0A849I244</accession>
<name>A0A849I244_9HYPH</name>
<evidence type="ECO:0000256" key="1">
    <source>
        <dbReference type="SAM" id="SignalP"/>
    </source>
</evidence>
<dbReference type="RefSeq" id="WP_171217115.1">
    <property type="nucleotide sequence ID" value="NZ_JABEPP010000001.1"/>
</dbReference>